<sequence>MLCTLDFKYSFNVQLCAVHRIKSFVKYLEWATADNLRLRSRNGGNDENDDSRESDRGVHFGFLER</sequence>
<organism evidence="2 3">
    <name type="scientific">Linderina pennispora</name>
    <dbReference type="NCBI Taxonomy" id="61395"/>
    <lineage>
        <taxon>Eukaryota</taxon>
        <taxon>Fungi</taxon>
        <taxon>Fungi incertae sedis</taxon>
        <taxon>Zoopagomycota</taxon>
        <taxon>Kickxellomycotina</taxon>
        <taxon>Kickxellomycetes</taxon>
        <taxon>Kickxellales</taxon>
        <taxon>Kickxellaceae</taxon>
        <taxon>Linderina</taxon>
    </lineage>
</organism>
<feature type="non-terminal residue" evidence="2">
    <location>
        <position position="65"/>
    </location>
</feature>
<dbReference type="GeneID" id="63803184"/>
<dbReference type="AlphaFoldDB" id="A0A1Y1WIP9"/>
<evidence type="ECO:0000313" key="3">
    <source>
        <dbReference type="Proteomes" id="UP000193922"/>
    </source>
</evidence>
<proteinExistence type="predicted"/>
<gene>
    <name evidence="2" type="ORF">DL89DRAFT_265138</name>
</gene>
<name>A0A1Y1WIP9_9FUNG</name>
<reference evidence="2 3" key="1">
    <citation type="submission" date="2016-07" db="EMBL/GenBank/DDBJ databases">
        <title>Pervasive Adenine N6-methylation of Active Genes in Fungi.</title>
        <authorList>
            <consortium name="DOE Joint Genome Institute"/>
            <person name="Mondo S.J."/>
            <person name="Dannebaum R.O."/>
            <person name="Kuo R.C."/>
            <person name="Labutti K."/>
            <person name="Haridas S."/>
            <person name="Kuo A."/>
            <person name="Salamov A."/>
            <person name="Ahrendt S.R."/>
            <person name="Lipzen A."/>
            <person name="Sullivan W."/>
            <person name="Andreopoulos W.B."/>
            <person name="Clum A."/>
            <person name="Lindquist E."/>
            <person name="Daum C."/>
            <person name="Ramamoorthy G.K."/>
            <person name="Gryganskyi A."/>
            <person name="Culley D."/>
            <person name="Magnuson J.K."/>
            <person name="James T.Y."/>
            <person name="O'Malley M.A."/>
            <person name="Stajich J.E."/>
            <person name="Spatafora J.W."/>
            <person name="Visel A."/>
            <person name="Grigoriev I.V."/>
        </authorList>
    </citation>
    <scope>NUCLEOTIDE SEQUENCE [LARGE SCALE GENOMIC DNA]</scope>
    <source>
        <strain evidence="2 3">ATCC 12442</strain>
    </source>
</reference>
<feature type="compositionally biased region" description="Basic and acidic residues" evidence="1">
    <location>
        <begin position="51"/>
        <end position="65"/>
    </location>
</feature>
<comment type="caution">
    <text evidence="2">The sequence shown here is derived from an EMBL/GenBank/DDBJ whole genome shotgun (WGS) entry which is preliminary data.</text>
</comment>
<dbReference type="Proteomes" id="UP000193922">
    <property type="component" value="Unassembled WGS sequence"/>
</dbReference>
<accession>A0A1Y1WIP9</accession>
<evidence type="ECO:0000256" key="1">
    <source>
        <dbReference type="SAM" id="MobiDB-lite"/>
    </source>
</evidence>
<dbReference type="RefSeq" id="XP_040746314.1">
    <property type="nucleotide sequence ID" value="XM_040886536.1"/>
</dbReference>
<protein>
    <submittedName>
        <fullName evidence="2">Uncharacterized protein</fullName>
    </submittedName>
</protein>
<evidence type="ECO:0000313" key="2">
    <source>
        <dbReference type="EMBL" id="ORX72974.1"/>
    </source>
</evidence>
<dbReference type="EMBL" id="MCFD01000002">
    <property type="protein sequence ID" value="ORX72974.1"/>
    <property type="molecule type" value="Genomic_DNA"/>
</dbReference>
<keyword evidence="3" id="KW-1185">Reference proteome</keyword>
<feature type="region of interest" description="Disordered" evidence="1">
    <location>
        <begin position="38"/>
        <end position="65"/>
    </location>
</feature>